<feature type="modified residue" description="Pyruvic acid (Cys)" evidence="3">
    <location>
        <position position="242"/>
    </location>
</feature>
<dbReference type="EMBL" id="CEKZ01000003">
    <property type="protein sequence ID" value="CEQ03680.1"/>
    <property type="molecule type" value="Genomic_DNA"/>
</dbReference>
<sequence length="428" mass="47104">MKLELGKIFIKDVQFGEKTEVKESILYVDKSQIEKIVLEDERIKSVNVDLARPGESVRIAPVKDVIEPRVKVSGEGQIFPGIINKVKTVGNGRTNALVGACVVTGGSIVAFQEGVIDMSGPIADYCPFSKTNNVCIMMQPQENLETHAYEAAARMAGLRVATYIGEASRNIEPDEIKTYETKPLLKQIKEYPDLPTVAYVHMLQSQGLLHDTYYYGVDAKEIVPTLMYPTEIMDGAIISGNCVAPCDKVTTFHHLNNPVIEDLYKRHGKDINFVGVILTNENVFLVDKERSSDMVAKFVDYLGIDGIIITEEGYGNPDTDLMMNCRKVTQAGAKVVLITDEFPGRDGKSQSVADATKEADALVSCGQGNLVVHFPAMEKIIGTLEYVEMMIGGYKGCLNEDGSMDAELQIIIASTIANGYNHLTARWY</sequence>
<evidence type="ECO:0000313" key="5">
    <source>
        <dbReference type="Proteomes" id="UP000049127"/>
    </source>
</evidence>
<keyword evidence="3" id="KW-0670">Pyruvate</keyword>
<evidence type="ECO:0000313" key="4">
    <source>
        <dbReference type="EMBL" id="CEQ03680.1"/>
    </source>
</evidence>
<dbReference type="PIRSF" id="PIRSF011588">
    <property type="entry name" value="Gly_sarc_betain_red_a/b"/>
    <property type="match status" value="1"/>
</dbReference>
<dbReference type="InterPro" id="IPR053594">
    <property type="entry name" value="Sarcosine_Reductase_Comp"/>
</dbReference>
<dbReference type="GO" id="GO:0030699">
    <property type="term" value="F:glycine reductase activity"/>
    <property type="evidence" value="ECO:0007669"/>
    <property type="project" value="UniProtKB-EC"/>
</dbReference>
<dbReference type="Pfam" id="PF09338">
    <property type="entry name" value="Gly_reductase"/>
    <property type="match status" value="1"/>
</dbReference>
<dbReference type="InterPro" id="IPR015417">
    <property type="entry name" value="Gly_reductase_pB_sua/b"/>
</dbReference>
<evidence type="ECO:0000256" key="2">
    <source>
        <dbReference type="PIRSR" id="PIRSR011588-50"/>
    </source>
</evidence>
<dbReference type="EC" id="1.21.4.2" evidence="4"/>
<dbReference type="SUPFAM" id="SSF53774">
    <property type="entry name" value="Glutaminase/Asparaginase"/>
    <property type="match status" value="1"/>
</dbReference>
<dbReference type="EC" id="1.21.4.-" evidence="4"/>
<dbReference type="InterPro" id="IPR036152">
    <property type="entry name" value="Asp/glu_Ase-like_sf"/>
</dbReference>
<dbReference type="AlphaFoldDB" id="A0A0C7R4D0"/>
<protein>
    <submittedName>
        <fullName evidence="4">Glycine/sarcosine/betaine reductase complex component B subunits alpha and beta</fullName>
        <ecNumber evidence="4">1.21.4.-</ecNumber>
        <ecNumber evidence="4">1.21.4.2</ecNumber>
    </submittedName>
</protein>
<evidence type="ECO:0000256" key="1">
    <source>
        <dbReference type="ARBA" id="ARBA00023002"/>
    </source>
</evidence>
<keyword evidence="2" id="KW-0704">Schiff base</keyword>
<reference evidence="4 5" key="1">
    <citation type="submission" date="2015-01" db="EMBL/GenBank/DDBJ databases">
        <authorList>
            <person name="Aslett A.Martin."/>
            <person name="De Silva Nishadi"/>
        </authorList>
    </citation>
    <scope>NUCLEOTIDE SEQUENCE [LARGE SCALE GENOMIC DNA]</scope>
    <source>
        <strain evidence="4 5">R28058</strain>
    </source>
</reference>
<dbReference type="InterPro" id="IPR016585">
    <property type="entry name" value="Gly/sarc/bet_Rdtase_B_asu/bsu"/>
</dbReference>
<organism evidence="4 5">
    <name type="scientific">Paraclostridium sordellii</name>
    <name type="common">Clostridium sordellii</name>
    <dbReference type="NCBI Taxonomy" id="1505"/>
    <lineage>
        <taxon>Bacteria</taxon>
        <taxon>Bacillati</taxon>
        <taxon>Bacillota</taxon>
        <taxon>Clostridia</taxon>
        <taxon>Peptostreptococcales</taxon>
        <taxon>Peptostreptococcaceae</taxon>
        <taxon>Paraclostridium</taxon>
    </lineage>
</organism>
<feature type="active site" description="Schiff-base intermediate with substrate; via pyruvic acid" evidence="2">
    <location>
        <position position="242"/>
    </location>
</feature>
<evidence type="ECO:0000256" key="3">
    <source>
        <dbReference type="PIRSR" id="PIRSR011588-51"/>
    </source>
</evidence>
<accession>A0A0C7R4D0</accession>
<dbReference type="OrthoDB" id="5808629at2"/>
<dbReference type="RefSeq" id="WP_055341935.1">
    <property type="nucleotide sequence ID" value="NZ_CDNI01000003.1"/>
</dbReference>
<proteinExistence type="predicted"/>
<keyword evidence="1 4" id="KW-0560">Oxidoreductase</keyword>
<dbReference type="Proteomes" id="UP000049127">
    <property type="component" value="Unassembled WGS sequence"/>
</dbReference>
<dbReference type="NCBIfam" id="NF040793">
    <property type="entry name" value="sarcosine_GrdG"/>
    <property type="match status" value="1"/>
</dbReference>
<name>A0A0C7R4D0_PARSO</name>
<gene>
    <name evidence="4" type="primary">grdE_1</name>
    <name evidence="4" type="ORF">R28058_14131</name>
</gene>